<gene>
    <name evidence="2" type="ORF">llap_2583</name>
</gene>
<reference evidence="3" key="1">
    <citation type="submission" date="2017-11" db="EMBL/GenBank/DDBJ databases">
        <authorList>
            <person name="Lima N.C."/>
            <person name="Parody-Merino A.M."/>
            <person name="Battley P.F."/>
            <person name="Fidler A.E."/>
            <person name="Prosdocimi F."/>
        </authorList>
    </citation>
    <scope>NUCLEOTIDE SEQUENCE [LARGE SCALE GENOMIC DNA]</scope>
</reference>
<dbReference type="Proteomes" id="UP000233556">
    <property type="component" value="Unassembled WGS sequence"/>
</dbReference>
<organism evidence="2 3">
    <name type="scientific">Limosa lapponica baueri</name>
    <dbReference type="NCBI Taxonomy" id="1758121"/>
    <lineage>
        <taxon>Eukaryota</taxon>
        <taxon>Metazoa</taxon>
        <taxon>Chordata</taxon>
        <taxon>Craniata</taxon>
        <taxon>Vertebrata</taxon>
        <taxon>Euteleostomi</taxon>
        <taxon>Archelosauria</taxon>
        <taxon>Archosauria</taxon>
        <taxon>Dinosauria</taxon>
        <taxon>Saurischia</taxon>
        <taxon>Theropoda</taxon>
        <taxon>Coelurosauria</taxon>
        <taxon>Aves</taxon>
        <taxon>Neognathae</taxon>
        <taxon>Neoaves</taxon>
        <taxon>Charadriiformes</taxon>
        <taxon>Scolopacidae</taxon>
        <taxon>Limosa</taxon>
    </lineage>
</organism>
<proteinExistence type="predicted"/>
<dbReference type="SUPFAM" id="SSF56672">
    <property type="entry name" value="DNA/RNA polymerases"/>
    <property type="match status" value="1"/>
</dbReference>
<evidence type="ECO:0000313" key="3">
    <source>
        <dbReference type="Proteomes" id="UP000233556"/>
    </source>
</evidence>
<feature type="domain" description="Reverse transcriptase" evidence="1">
    <location>
        <begin position="220"/>
        <end position="409"/>
    </location>
</feature>
<name>A0A2I0UM88_LIMLA</name>
<dbReference type="AlphaFoldDB" id="A0A2I0UM88"/>
<reference evidence="3" key="2">
    <citation type="submission" date="2017-12" db="EMBL/GenBank/DDBJ databases">
        <title>Genome sequence of the Bar-tailed Godwit (Limosa lapponica baueri).</title>
        <authorList>
            <person name="Lima N.C.B."/>
            <person name="Parody-Merino A.M."/>
            <person name="Battley P.F."/>
            <person name="Fidler A.E."/>
            <person name="Prosdocimi F."/>
        </authorList>
    </citation>
    <scope>NUCLEOTIDE SEQUENCE [LARGE SCALE GENOMIC DNA]</scope>
</reference>
<protein>
    <recommendedName>
        <fullName evidence="1">Reverse transcriptase domain-containing protein</fullName>
    </recommendedName>
</protein>
<accession>A0A2I0UM88</accession>
<dbReference type="OrthoDB" id="416454at2759"/>
<dbReference type="PROSITE" id="PS50878">
    <property type="entry name" value="RT_POL"/>
    <property type="match status" value="1"/>
</dbReference>
<evidence type="ECO:0000259" key="1">
    <source>
        <dbReference type="PROSITE" id="PS50878"/>
    </source>
</evidence>
<dbReference type="EMBL" id="KZ505687">
    <property type="protein sequence ID" value="PKU47143.1"/>
    <property type="molecule type" value="Genomic_DNA"/>
</dbReference>
<dbReference type="Pfam" id="PF00078">
    <property type="entry name" value="RVT_1"/>
    <property type="match status" value="1"/>
</dbReference>
<dbReference type="InterPro" id="IPR000477">
    <property type="entry name" value="RT_dom"/>
</dbReference>
<dbReference type="PANTHER" id="PTHR33332">
    <property type="entry name" value="REVERSE TRANSCRIPTASE DOMAIN-CONTAINING PROTEIN"/>
    <property type="match status" value="1"/>
</dbReference>
<keyword evidence="3" id="KW-1185">Reference proteome</keyword>
<dbReference type="InterPro" id="IPR043502">
    <property type="entry name" value="DNA/RNA_pol_sf"/>
</dbReference>
<evidence type="ECO:0000313" key="2">
    <source>
        <dbReference type="EMBL" id="PKU47143.1"/>
    </source>
</evidence>
<sequence length="409" mass="47138">MIRGLEHLCYEDRLRELGLFNLEKRRSWGDLIVAFQYLRGVYRKDGEILFTKACSDRTRGNGFKLERSRLRLDIRKKFFTMRVVEHWNRLPREVVEAPSLEIVKVRLDKALGNLVYLGVSLLTAGRVIALVDKGRVTDIIYLDLYKALDTILHDILTSKMERHGFDGWTTWWTRNWLNGDTQRVAVNSSVPRLRPVGGWTRWTRELADVVAGLLFIIFERSWRTGKVPEDWRKANVIPAFKKEEPGNYRPVSLTPIPGKTMEQFIVDVISKHVEEKKVVGSSERGFTKGKSGLNNLIAFYNGMTGWIDEGTAVDVVYLDFSKAFDTVSHSILIGKLRKCGLDEWTVRWIENWLKDRAQRVMIRGTESSWRSVTHGVPQGSLLRPVLFNIFINDLDEGMECTLSKFADTT</sequence>